<keyword evidence="1" id="KW-0732">Signal</keyword>
<evidence type="ECO:0000313" key="3">
    <source>
        <dbReference type="Proteomes" id="UP001169764"/>
    </source>
</evidence>
<dbReference type="NCBIfam" id="TIGR04433">
    <property type="entry name" value="UrcA_uranyl"/>
    <property type="match status" value="1"/>
</dbReference>
<keyword evidence="3" id="KW-1185">Reference proteome</keyword>
<gene>
    <name evidence="2" type="ORF">Q4F19_04130</name>
</gene>
<evidence type="ECO:0000256" key="1">
    <source>
        <dbReference type="SAM" id="SignalP"/>
    </source>
</evidence>
<comment type="caution">
    <text evidence="2">The sequence shown here is derived from an EMBL/GenBank/DDBJ whole genome shotgun (WGS) entry which is preliminary data.</text>
</comment>
<feature type="chain" id="PRO_5047374438" evidence="1">
    <location>
        <begin position="26"/>
        <end position="100"/>
    </location>
</feature>
<dbReference type="InterPro" id="IPR030972">
    <property type="entry name" value="UrcA_uranyl"/>
</dbReference>
<name>A0ABT8Y753_9SPHN</name>
<organism evidence="2 3">
    <name type="scientific">Sphingomonas natans</name>
    <dbReference type="NCBI Taxonomy" id="3063330"/>
    <lineage>
        <taxon>Bacteria</taxon>
        <taxon>Pseudomonadati</taxon>
        <taxon>Pseudomonadota</taxon>
        <taxon>Alphaproteobacteria</taxon>
        <taxon>Sphingomonadales</taxon>
        <taxon>Sphingomonadaceae</taxon>
        <taxon>Sphingomonas</taxon>
    </lineage>
</organism>
<reference evidence="2" key="1">
    <citation type="submission" date="2023-07" db="EMBL/GenBank/DDBJ databases">
        <authorList>
            <person name="Kim M."/>
        </authorList>
    </citation>
    <scope>NUCLEOTIDE SEQUENCE</scope>
    <source>
        <strain evidence="2">BIUV-7</strain>
    </source>
</reference>
<dbReference type="EMBL" id="JAUOTP010000002">
    <property type="protein sequence ID" value="MDO6413564.1"/>
    <property type="molecule type" value="Genomic_DNA"/>
</dbReference>
<sequence>MRSLSTVTVALAVAAGFVATVPASATTRLRQVAVQYSYGDLATASGRADLDQRIHRAAKTVCTTPMTDRLGDAACINVVEEQAQSELRLRHAAGTILAAR</sequence>
<evidence type="ECO:0000313" key="2">
    <source>
        <dbReference type="EMBL" id="MDO6413564.1"/>
    </source>
</evidence>
<dbReference type="Proteomes" id="UP001169764">
    <property type="component" value="Unassembled WGS sequence"/>
</dbReference>
<accession>A0ABT8Y753</accession>
<proteinExistence type="predicted"/>
<dbReference type="RefSeq" id="WP_303540124.1">
    <property type="nucleotide sequence ID" value="NZ_JAUOTP010000002.1"/>
</dbReference>
<feature type="signal peptide" evidence="1">
    <location>
        <begin position="1"/>
        <end position="25"/>
    </location>
</feature>
<protein>
    <submittedName>
        <fullName evidence="2">UrcA family protein</fullName>
    </submittedName>
</protein>